<gene>
    <name evidence="1" type="ORF">BDY19DRAFT_474359</name>
</gene>
<keyword evidence="2" id="KW-1185">Reference proteome</keyword>
<sequence length="139" mass="15016">MPGCSRTSSPGTPIFIVSSLGWLCSRAAVPRRVPRANRVYSPSLSNISSWRKVPPPFPMVGPPSGGHATVCNGSHTPILSFGVCSIAYYRVSAVTTRVHPRVPAHVKLLCRVSPVSMAPSKDPFGTYIQFQLEGSHHHQ</sequence>
<reference evidence="1" key="1">
    <citation type="journal article" date="2021" name="Environ. Microbiol.">
        <title>Gene family expansions and transcriptome signatures uncover fungal adaptations to wood decay.</title>
        <authorList>
            <person name="Hage H."/>
            <person name="Miyauchi S."/>
            <person name="Viragh M."/>
            <person name="Drula E."/>
            <person name="Min B."/>
            <person name="Chaduli D."/>
            <person name="Navarro D."/>
            <person name="Favel A."/>
            <person name="Norest M."/>
            <person name="Lesage-Meessen L."/>
            <person name="Balint B."/>
            <person name="Merenyi Z."/>
            <person name="de Eugenio L."/>
            <person name="Morin E."/>
            <person name="Martinez A.T."/>
            <person name="Baldrian P."/>
            <person name="Stursova M."/>
            <person name="Martinez M.J."/>
            <person name="Novotny C."/>
            <person name="Magnuson J.K."/>
            <person name="Spatafora J.W."/>
            <person name="Maurice S."/>
            <person name="Pangilinan J."/>
            <person name="Andreopoulos W."/>
            <person name="LaButti K."/>
            <person name="Hundley H."/>
            <person name="Na H."/>
            <person name="Kuo A."/>
            <person name="Barry K."/>
            <person name="Lipzen A."/>
            <person name="Henrissat B."/>
            <person name="Riley R."/>
            <person name="Ahrendt S."/>
            <person name="Nagy L.G."/>
            <person name="Grigoriev I.V."/>
            <person name="Martin F."/>
            <person name="Rosso M.N."/>
        </authorList>
    </citation>
    <scope>NUCLEOTIDE SEQUENCE</scope>
    <source>
        <strain evidence="1">CBS 384.51</strain>
    </source>
</reference>
<evidence type="ECO:0000313" key="1">
    <source>
        <dbReference type="EMBL" id="KAI0084932.1"/>
    </source>
</evidence>
<protein>
    <submittedName>
        <fullName evidence="1">Uncharacterized protein</fullName>
    </submittedName>
</protein>
<dbReference type="EMBL" id="MU274937">
    <property type="protein sequence ID" value="KAI0084932.1"/>
    <property type="molecule type" value="Genomic_DNA"/>
</dbReference>
<name>A0ACB8TSE0_9APHY</name>
<dbReference type="Proteomes" id="UP001055072">
    <property type="component" value="Unassembled WGS sequence"/>
</dbReference>
<accession>A0ACB8TSE0</accession>
<evidence type="ECO:0000313" key="2">
    <source>
        <dbReference type="Proteomes" id="UP001055072"/>
    </source>
</evidence>
<comment type="caution">
    <text evidence="1">The sequence shown here is derived from an EMBL/GenBank/DDBJ whole genome shotgun (WGS) entry which is preliminary data.</text>
</comment>
<organism evidence="1 2">
    <name type="scientific">Irpex rosettiformis</name>
    <dbReference type="NCBI Taxonomy" id="378272"/>
    <lineage>
        <taxon>Eukaryota</taxon>
        <taxon>Fungi</taxon>
        <taxon>Dikarya</taxon>
        <taxon>Basidiomycota</taxon>
        <taxon>Agaricomycotina</taxon>
        <taxon>Agaricomycetes</taxon>
        <taxon>Polyporales</taxon>
        <taxon>Irpicaceae</taxon>
        <taxon>Irpex</taxon>
    </lineage>
</organism>
<proteinExistence type="predicted"/>